<reference evidence="2 3" key="2">
    <citation type="journal article" date="2010" name="Nucleic Acids Res.">
        <title>BeetleBase in 2010: revisions to provide comprehensive genomic information for Tribolium castaneum.</title>
        <authorList>
            <person name="Kim H.S."/>
            <person name="Murphy T."/>
            <person name="Xia J."/>
            <person name="Caragea D."/>
            <person name="Park Y."/>
            <person name="Beeman R.W."/>
            <person name="Lorenzen M.D."/>
            <person name="Butcher S."/>
            <person name="Manak J.R."/>
            <person name="Brown S.J."/>
        </authorList>
    </citation>
    <scope>GENOME REANNOTATION</scope>
    <source>
        <strain evidence="2 3">Georgia GA2</strain>
    </source>
</reference>
<sequence length="53" mass="5903">MYKARSLIVVLVLFVLFLSVNSQGSNTGPVLFPTVRNDPSNPTPENANFDFFK</sequence>
<evidence type="ECO:0000256" key="1">
    <source>
        <dbReference type="SAM" id="SignalP"/>
    </source>
</evidence>
<keyword evidence="1" id="KW-0732">Signal</keyword>
<name>A0A139WDD9_TRICA</name>
<reference evidence="2 3" key="1">
    <citation type="journal article" date="2008" name="Nature">
        <title>The genome of the model beetle and pest Tribolium castaneum.</title>
        <authorList>
            <consortium name="Tribolium Genome Sequencing Consortium"/>
            <person name="Richards S."/>
            <person name="Gibbs R.A."/>
            <person name="Weinstock G.M."/>
            <person name="Brown S.J."/>
            <person name="Denell R."/>
            <person name="Beeman R.W."/>
            <person name="Gibbs R."/>
            <person name="Beeman R.W."/>
            <person name="Brown S.J."/>
            <person name="Bucher G."/>
            <person name="Friedrich M."/>
            <person name="Grimmelikhuijzen C.J."/>
            <person name="Klingler M."/>
            <person name="Lorenzen M."/>
            <person name="Richards S."/>
            <person name="Roth S."/>
            <person name="Schroder R."/>
            <person name="Tautz D."/>
            <person name="Zdobnov E.M."/>
            <person name="Muzny D."/>
            <person name="Gibbs R.A."/>
            <person name="Weinstock G.M."/>
            <person name="Attaway T."/>
            <person name="Bell S."/>
            <person name="Buhay C.J."/>
            <person name="Chandrabose M.N."/>
            <person name="Chavez D."/>
            <person name="Clerk-Blankenburg K.P."/>
            <person name="Cree A."/>
            <person name="Dao M."/>
            <person name="Davis C."/>
            <person name="Chacko J."/>
            <person name="Dinh H."/>
            <person name="Dugan-Rocha S."/>
            <person name="Fowler G."/>
            <person name="Garner T.T."/>
            <person name="Garnes J."/>
            <person name="Gnirke A."/>
            <person name="Hawes A."/>
            <person name="Hernandez J."/>
            <person name="Hines S."/>
            <person name="Holder M."/>
            <person name="Hume J."/>
            <person name="Jhangiani S.N."/>
            <person name="Joshi V."/>
            <person name="Khan Z.M."/>
            <person name="Jackson L."/>
            <person name="Kovar C."/>
            <person name="Kowis A."/>
            <person name="Lee S."/>
            <person name="Lewis L.R."/>
            <person name="Margolis J."/>
            <person name="Morgan M."/>
            <person name="Nazareth L.V."/>
            <person name="Nguyen N."/>
            <person name="Okwuonu G."/>
            <person name="Parker D."/>
            <person name="Richards S."/>
            <person name="Ruiz S.J."/>
            <person name="Santibanez J."/>
            <person name="Savard J."/>
            <person name="Scherer S.E."/>
            <person name="Schneider B."/>
            <person name="Sodergren E."/>
            <person name="Tautz D."/>
            <person name="Vattahil S."/>
            <person name="Villasana D."/>
            <person name="White C.S."/>
            <person name="Wright R."/>
            <person name="Park Y."/>
            <person name="Beeman R.W."/>
            <person name="Lord J."/>
            <person name="Oppert B."/>
            <person name="Lorenzen M."/>
            <person name="Brown S."/>
            <person name="Wang L."/>
            <person name="Savard J."/>
            <person name="Tautz D."/>
            <person name="Richards S."/>
            <person name="Weinstock G."/>
            <person name="Gibbs R.A."/>
            <person name="Liu Y."/>
            <person name="Worley K."/>
            <person name="Weinstock G."/>
            <person name="Elsik C.G."/>
            <person name="Reese J.T."/>
            <person name="Elhaik E."/>
            <person name="Landan G."/>
            <person name="Graur D."/>
            <person name="Arensburger P."/>
            <person name="Atkinson P."/>
            <person name="Beeman R.W."/>
            <person name="Beidler J."/>
            <person name="Brown S.J."/>
            <person name="Demuth J.P."/>
            <person name="Drury D.W."/>
            <person name="Du Y.Z."/>
            <person name="Fujiwara H."/>
            <person name="Lorenzen M."/>
            <person name="Maselli V."/>
            <person name="Osanai M."/>
            <person name="Park Y."/>
            <person name="Robertson H.M."/>
            <person name="Tu Z."/>
            <person name="Wang J.J."/>
            <person name="Wang S."/>
            <person name="Richards S."/>
            <person name="Song H."/>
            <person name="Zhang L."/>
            <person name="Sodergren E."/>
            <person name="Werner D."/>
            <person name="Stanke M."/>
            <person name="Morgenstern B."/>
            <person name="Solovyev V."/>
            <person name="Kosarev P."/>
            <person name="Brown G."/>
            <person name="Chen H.C."/>
            <person name="Ermolaeva O."/>
            <person name="Hlavina W."/>
            <person name="Kapustin Y."/>
            <person name="Kiryutin B."/>
            <person name="Kitts P."/>
            <person name="Maglott D."/>
            <person name="Pruitt K."/>
            <person name="Sapojnikov V."/>
            <person name="Souvorov A."/>
            <person name="Mackey A.J."/>
            <person name="Waterhouse R.M."/>
            <person name="Wyder S."/>
            <person name="Zdobnov E.M."/>
            <person name="Zdobnov E.M."/>
            <person name="Wyder S."/>
            <person name="Kriventseva E.V."/>
            <person name="Kadowaki T."/>
            <person name="Bork P."/>
            <person name="Aranda M."/>
            <person name="Bao R."/>
            <person name="Beermann A."/>
            <person name="Berns N."/>
            <person name="Bolognesi R."/>
            <person name="Bonneton F."/>
            <person name="Bopp D."/>
            <person name="Brown S.J."/>
            <person name="Bucher G."/>
            <person name="Butts T."/>
            <person name="Chaumot A."/>
            <person name="Denell R.E."/>
            <person name="Ferrier D.E."/>
            <person name="Friedrich M."/>
            <person name="Gordon C.M."/>
            <person name="Jindra M."/>
            <person name="Klingler M."/>
            <person name="Lan Q."/>
            <person name="Lattorff H.M."/>
            <person name="Laudet V."/>
            <person name="von Levetsow C."/>
            <person name="Liu Z."/>
            <person name="Lutz R."/>
            <person name="Lynch J.A."/>
            <person name="da Fonseca R.N."/>
            <person name="Posnien N."/>
            <person name="Reuter R."/>
            <person name="Roth S."/>
            <person name="Savard J."/>
            <person name="Schinko J.B."/>
            <person name="Schmitt C."/>
            <person name="Schoppmeier M."/>
            <person name="Schroder R."/>
            <person name="Shippy T.D."/>
            <person name="Simonnet F."/>
            <person name="Marques-Souza H."/>
            <person name="Tautz D."/>
            <person name="Tomoyasu Y."/>
            <person name="Trauner J."/>
            <person name="Van der Zee M."/>
            <person name="Vervoort M."/>
            <person name="Wittkopp N."/>
            <person name="Wimmer E.A."/>
            <person name="Yang X."/>
            <person name="Jones A.K."/>
            <person name="Sattelle D.B."/>
            <person name="Ebert P.R."/>
            <person name="Nelson D."/>
            <person name="Scott J.G."/>
            <person name="Beeman R.W."/>
            <person name="Muthukrishnan S."/>
            <person name="Kramer K.J."/>
            <person name="Arakane Y."/>
            <person name="Beeman R.W."/>
            <person name="Zhu Q."/>
            <person name="Hogenkamp D."/>
            <person name="Dixit R."/>
            <person name="Oppert B."/>
            <person name="Jiang H."/>
            <person name="Zou Z."/>
            <person name="Marshall J."/>
            <person name="Elpidina E."/>
            <person name="Vinokurov K."/>
            <person name="Oppert C."/>
            <person name="Zou Z."/>
            <person name="Evans J."/>
            <person name="Lu Z."/>
            <person name="Zhao P."/>
            <person name="Sumathipala N."/>
            <person name="Altincicek B."/>
            <person name="Vilcinskas A."/>
            <person name="Williams M."/>
            <person name="Hultmark D."/>
            <person name="Hetru C."/>
            <person name="Jiang H."/>
            <person name="Grimmelikhuijzen C.J."/>
            <person name="Hauser F."/>
            <person name="Cazzamali G."/>
            <person name="Williamson M."/>
            <person name="Park Y."/>
            <person name="Li B."/>
            <person name="Tanaka Y."/>
            <person name="Predel R."/>
            <person name="Neupert S."/>
            <person name="Schachtner J."/>
            <person name="Verleyen P."/>
            <person name="Raible F."/>
            <person name="Bork P."/>
            <person name="Friedrich M."/>
            <person name="Walden K.K."/>
            <person name="Robertson H.M."/>
            <person name="Angeli S."/>
            <person name="Foret S."/>
            <person name="Bucher G."/>
            <person name="Schuetz S."/>
            <person name="Maleszka R."/>
            <person name="Wimmer E.A."/>
            <person name="Beeman R.W."/>
            <person name="Lorenzen M."/>
            <person name="Tomoyasu Y."/>
            <person name="Miller S.C."/>
            <person name="Grossmann D."/>
            <person name="Bucher G."/>
        </authorList>
    </citation>
    <scope>NUCLEOTIDE SEQUENCE [LARGE SCALE GENOMIC DNA]</scope>
    <source>
        <strain evidence="2 3">Georgia GA2</strain>
    </source>
</reference>
<feature type="chain" id="PRO_5007299761" evidence="1">
    <location>
        <begin position="23"/>
        <end position="53"/>
    </location>
</feature>
<gene>
    <name evidence="2" type="primary">AUGUSTUS-3.0.2_34115</name>
    <name evidence="2" type="ORF">TcasGA2_TC034115</name>
</gene>
<dbReference type="AlphaFoldDB" id="A0A139WDD9"/>
<dbReference type="InParanoid" id="A0A139WDD9"/>
<protein>
    <submittedName>
        <fullName evidence="2">Uncharacterized protein</fullName>
    </submittedName>
</protein>
<dbReference type="EMBL" id="KQ971361">
    <property type="protein sequence ID" value="KYB25946.1"/>
    <property type="molecule type" value="Genomic_DNA"/>
</dbReference>
<evidence type="ECO:0000313" key="3">
    <source>
        <dbReference type="Proteomes" id="UP000007266"/>
    </source>
</evidence>
<feature type="signal peptide" evidence="1">
    <location>
        <begin position="1"/>
        <end position="22"/>
    </location>
</feature>
<proteinExistence type="predicted"/>
<accession>A0A139WDD9</accession>
<keyword evidence="3" id="KW-1185">Reference proteome</keyword>
<evidence type="ECO:0000313" key="2">
    <source>
        <dbReference type="EMBL" id="KYB25946.1"/>
    </source>
</evidence>
<organism evidence="2 3">
    <name type="scientific">Tribolium castaneum</name>
    <name type="common">Red flour beetle</name>
    <dbReference type="NCBI Taxonomy" id="7070"/>
    <lineage>
        <taxon>Eukaryota</taxon>
        <taxon>Metazoa</taxon>
        <taxon>Ecdysozoa</taxon>
        <taxon>Arthropoda</taxon>
        <taxon>Hexapoda</taxon>
        <taxon>Insecta</taxon>
        <taxon>Pterygota</taxon>
        <taxon>Neoptera</taxon>
        <taxon>Endopterygota</taxon>
        <taxon>Coleoptera</taxon>
        <taxon>Polyphaga</taxon>
        <taxon>Cucujiformia</taxon>
        <taxon>Tenebrionidae</taxon>
        <taxon>Tenebrionidae incertae sedis</taxon>
        <taxon>Tribolium</taxon>
    </lineage>
</organism>
<dbReference type="Proteomes" id="UP000007266">
    <property type="component" value="Linkage group 8"/>
</dbReference>